<dbReference type="InterPro" id="IPR058094">
    <property type="entry name" value="Ig-like_OmpL47-like"/>
</dbReference>
<dbReference type="EMBL" id="JBHSBN010000009">
    <property type="protein sequence ID" value="MFC4107355.1"/>
    <property type="molecule type" value="Genomic_DNA"/>
</dbReference>
<dbReference type="InterPro" id="IPR013783">
    <property type="entry name" value="Ig-like_fold"/>
</dbReference>
<dbReference type="SUPFAM" id="SSF49503">
    <property type="entry name" value="Cupredoxins"/>
    <property type="match status" value="1"/>
</dbReference>
<evidence type="ECO:0000259" key="4">
    <source>
        <dbReference type="Pfam" id="PF06439"/>
    </source>
</evidence>
<evidence type="ECO:0000313" key="6">
    <source>
        <dbReference type="Proteomes" id="UP001595868"/>
    </source>
</evidence>
<organism evidence="5 6">
    <name type="scientific">Micromonospora zhanjiangensis</name>
    <dbReference type="NCBI Taxonomy" id="1522057"/>
    <lineage>
        <taxon>Bacteria</taxon>
        <taxon>Bacillati</taxon>
        <taxon>Actinomycetota</taxon>
        <taxon>Actinomycetes</taxon>
        <taxon>Micromonosporales</taxon>
        <taxon>Micromonosporaceae</taxon>
        <taxon>Micromonospora</taxon>
    </lineage>
</organism>
<gene>
    <name evidence="5" type="ORF">ACFOX0_15660</name>
</gene>
<dbReference type="PROSITE" id="PS00196">
    <property type="entry name" value="COPPER_BLUE"/>
    <property type="match status" value="1"/>
</dbReference>
<dbReference type="Gene3D" id="2.60.40.420">
    <property type="entry name" value="Cupredoxins - blue copper proteins"/>
    <property type="match status" value="1"/>
</dbReference>
<dbReference type="InterPro" id="IPR028871">
    <property type="entry name" value="BlueCu_1_BS"/>
</dbReference>
<evidence type="ECO:0000256" key="3">
    <source>
        <dbReference type="SAM" id="MobiDB-lite"/>
    </source>
</evidence>
<dbReference type="InterPro" id="IPR010496">
    <property type="entry name" value="AL/BT2_dom"/>
</dbReference>
<dbReference type="NCBIfam" id="NF047446">
    <property type="entry name" value="barrel_OmpL47"/>
    <property type="match status" value="6"/>
</dbReference>
<feature type="region of interest" description="Disordered" evidence="3">
    <location>
        <begin position="1003"/>
        <end position="1025"/>
    </location>
</feature>
<dbReference type="Gene3D" id="2.60.120.560">
    <property type="entry name" value="Exo-inulinase, domain 1"/>
    <property type="match status" value="1"/>
</dbReference>
<comment type="caution">
    <text evidence="5">The sequence shown here is derived from an EMBL/GenBank/DDBJ whole genome shotgun (WGS) entry which is preliminary data.</text>
</comment>
<dbReference type="Pfam" id="PF06439">
    <property type="entry name" value="3keto-disac_hyd"/>
    <property type="match status" value="1"/>
</dbReference>
<keyword evidence="6" id="KW-1185">Reference proteome</keyword>
<dbReference type="InterPro" id="IPR008972">
    <property type="entry name" value="Cupredoxin"/>
</dbReference>
<dbReference type="Gene3D" id="2.60.40.10">
    <property type="entry name" value="Immunoglobulins"/>
    <property type="match status" value="4"/>
</dbReference>
<protein>
    <submittedName>
        <fullName evidence="5">OmpL47-type beta-barrel domain-containing protein</fullName>
    </submittedName>
</protein>
<proteinExistence type="predicted"/>
<keyword evidence="2" id="KW-0186">Copper</keyword>
<dbReference type="Proteomes" id="UP001595868">
    <property type="component" value="Unassembled WGS sequence"/>
</dbReference>
<evidence type="ECO:0000256" key="2">
    <source>
        <dbReference type="ARBA" id="ARBA00023008"/>
    </source>
</evidence>
<dbReference type="PANTHER" id="PTHR24273">
    <property type="entry name" value="FI04643P-RELATED"/>
    <property type="match status" value="1"/>
</dbReference>
<reference evidence="6" key="1">
    <citation type="journal article" date="2019" name="Int. J. Syst. Evol. Microbiol.">
        <title>The Global Catalogue of Microorganisms (GCM) 10K type strain sequencing project: providing services to taxonomists for standard genome sequencing and annotation.</title>
        <authorList>
            <consortium name="The Broad Institute Genomics Platform"/>
            <consortium name="The Broad Institute Genome Sequencing Center for Infectious Disease"/>
            <person name="Wu L."/>
            <person name="Ma J."/>
        </authorList>
    </citation>
    <scope>NUCLEOTIDE SEQUENCE [LARGE SCALE GENOMIC DNA]</scope>
    <source>
        <strain evidence="6">2902at01</strain>
    </source>
</reference>
<accession>A0ABV8KMK3</accession>
<dbReference type="PANTHER" id="PTHR24273:SF32">
    <property type="entry name" value="HYALIN"/>
    <property type="match status" value="1"/>
</dbReference>
<sequence>MPILPARRTPARTHRRGRWLLTSHAGRGFSRPTAAFAALAVALTSIVAAVGLAGGRPVAAEPRAATPSKQLQAQVLTWTAGNSTTEYTSAPTTAVAGATTIVFENSAATGNTSGMQHTLTFDTGNPDYNDDVAVNILADPFDANQGRHSVDVVLTPGTYRYFCAMPGHGQMTGLLVVTGGADDTTAPEVDAQVSGERNAGGEYLGAATVTVTATDAGSGVNRIEYALDGGTYGTYSAPVTVNQPGRHTVQYRATDRAGNTSAVKSVSFTVVAGTDPDTTAPTVTAAVTGDRDGSGGYVGTATVTLTATDAGSGVDKVEYALDGAAYAAYTAPITVNQPGAHTVAYRATDRAGNTSNPQQVAFQVVAAPDPDTTAPTVTAAVTGTTNDSGAYLGSATVTLTASDNTGGSGVDRVEYALDGAAYAAYTAPITVNQPGAHTVAYRATDRAGNTSTPKTVTFQVVAGTDPDTTAPTVTAAVTGDRDGSGGYVGAATVTLTATDAGSGVDKVEYAVDGAAYAAYTAPITVNQPGQHTVRYRATDRAGNTSAAQSVTFTVVATPDPDDTAPTATATVTGQRDGAGAYVGAATVTVTATDNTCGSGVATVEYALDGAAYAAYTAPITVNQPGAHTVAYRATDRAGNTSTPKTVTFTVVAPADPDTTAPTVTAALTGQQNGSWAYVGSATVTLTAADNTGGSGVYRVEYALDGRGYVVYTGPVTVNTVGSHTVSYRATDRAGNTSGTASAAFTVVAAGPPPPSCRLADDRPTVWIGTLNSGVANRPAEGGCTINDLIRDEAVWPDHASFVEHVEAIADRLHQRGQLQLKERNTLVRTARESGVGKADAQQGYQPLLDRTVASFNLWEQVGPGGFRRNADGSITSKPVDGLGMLWFPVRTYGDFSVKLQWRDDAPGDGRANSGVLVRFPQVHQHPQEPRPEWVAVKYGHEVQIFDSPTGDAYKTGSVYGFDRVDLDGARVTPKGTWNDYEIRVVGQHYSVFRNGELINQFSNAPGGVFDPPRSDDPGTDGRQNAVGYLGLQNHSAADIVSFRNVRVAPLTP</sequence>
<dbReference type="RefSeq" id="WP_377546159.1">
    <property type="nucleotide sequence ID" value="NZ_JBHSBN010000009.1"/>
</dbReference>
<keyword evidence="1" id="KW-0479">Metal-binding</keyword>
<evidence type="ECO:0000256" key="1">
    <source>
        <dbReference type="ARBA" id="ARBA00022723"/>
    </source>
</evidence>
<feature type="domain" description="3-keto-alpha-glucoside-1,2-lyase/3-keto-2-hydroxy-glucal hydratase" evidence="4">
    <location>
        <begin position="854"/>
        <end position="1047"/>
    </location>
</feature>
<evidence type="ECO:0000313" key="5">
    <source>
        <dbReference type="EMBL" id="MFC4107355.1"/>
    </source>
</evidence>
<dbReference type="Gene3D" id="3.30.1920.20">
    <property type="match status" value="1"/>
</dbReference>
<name>A0ABV8KMK3_9ACTN</name>